<accession>A0AA96I3I8</accession>
<name>A0AA96I3I8_9BACT</name>
<dbReference type="SUPFAM" id="SSF51197">
    <property type="entry name" value="Clavaminate synthase-like"/>
    <property type="match status" value="1"/>
</dbReference>
<reference evidence="2" key="1">
    <citation type="submission" date="2023-09" db="EMBL/GenBank/DDBJ databases">
        <title>Arcobacter tbilisiensis sp. nov. isolated from chicken meat in Tbilisi, Georgia.</title>
        <authorList>
            <person name="Matthias R."/>
            <person name="Zautner A.E."/>
        </authorList>
    </citation>
    <scope>NUCLEOTIDE SEQUENCE</scope>
    <source>
        <strain evidence="2">LEO 107</strain>
    </source>
</reference>
<evidence type="ECO:0008006" key="3">
    <source>
        <dbReference type="Google" id="ProtNLM"/>
    </source>
</evidence>
<keyword evidence="1" id="KW-0175">Coiled coil</keyword>
<organism evidence="2">
    <name type="scientific">Arcobacter sp. AZ-2023</name>
    <dbReference type="NCBI Taxonomy" id="3074453"/>
    <lineage>
        <taxon>Bacteria</taxon>
        <taxon>Pseudomonadati</taxon>
        <taxon>Campylobacterota</taxon>
        <taxon>Epsilonproteobacteria</taxon>
        <taxon>Campylobacterales</taxon>
        <taxon>Arcobacteraceae</taxon>
        <taxon>Arcobacter</taxon>
    </lineage>
</organism>
<dbReference type="AlphaFoldDB" id="A0AA96I3I8"/>
<gene>
    <name evidence="2" type="ORF">RJG54_10750</name>
</gene>
<sequence length="82" mass="9798">MQDLYPSRLEDENIINRVDPVVYSKKMITEHSLNKEQLDSYERNGFIVFPKLFSKDEIKAFKEELKSLESNIELRKKDEFIS</sequence>
<evidence type="ECO:0000313" key="2">
    <source>
        <dbReference type="EMBL" id="WNL16668.1"/>
    </source>
</evidence>
<evidence type="ECO:0000256" key="1">
    <source>
        <dbReference type="SAM" id="Coils"/>
    </source>
</evidence>
<proteinExistence type="predicted"/>
<dbReference type="EMBL" id="CP134846">
    <property type="protein sequence ID" value="WNL16668.1"/>
    <property type="molecule type" value="Genomic_DNA"/>
</dbReference>
<dbReference type="Gene3D" id="2.60.120.620">
    <property type="entry name" value="q2cbj1_9rhob like domain"/>
    <property type="match status" value="1"/>
</dbReference>
<protein>
    <recommendedName>
        <fullName evidence="3">Phytanoyl-CoA dioxygenase</fullName>
    </recommendedName>
</protein>
<feature type="coiled-coil region" evidence="1">
    <location>
        <begin position="51"/>
        <end position="78"/>
    </location>
</feature>